<comment type="caution">
    <text evidence="2">The sequence shown here is derived from an EMBL/GenBank/DDBJ whole genome shotgun (WGS) entry which is preliminary data.</text>
</comment>
<accession>A0A6N2AHF9</accession>
<gene>
    <name evidence="2" type="ORF">EJD97_008118</name>
</gene>
<dbReference type="AlphaFoldDB" id="A0A6N2AHF9"/>
<evidence type="ECO:0000256" key="1">
    <source>
        <dbReference type="SAM" id="MobiDB-lite"/>
    </source>
</evidence>
<feature type="compositionally biased region" description="Polar residues" evidence="1">
    <location>
        <begin position="1"/>
        <end position="20"/>
    </location>
</feature>
<reference evidence="2" key="1">
    <citation type="submission" date="2019-05" db="EMBL/GenBank/DDBJ databases">
        <title>The de novo reference genome and transcriptome assemblies of the wild tomato species Solanum chilense.</title>
        <authorList>
            <person name="Stam R."/>
            <person name="Nosenko T."/>
            <person name="Hoerger A.C."/>
            <person name="Stephan W."/>
            <person name="Seidel M.A."/>
            <person name="Kuhn J.M.M."/>
            <person name="Haberer G."/>
            <person name="Tellier A."/>
        </authorList>
    </citation>
    <scope>NUCLEOTIDE SEQUENCE</scope>
    <source>
        <tissue evidence="2">Mature leaves</tissue>
    </source>
</reference>
<protein>
    <recommendedName>
        <fullName evidence="3">Gag-pol polyprotein</fullName>
    </recommendedName>
</protein>
<feature type="region of interest" description="Disordered" evidence="1">
    <location>
        <begin position="1"/>
        <end position="26"/>
    </location>
</feature>
<evidence type="ECO:0000313" key="2">
    <source>
        <dbReference type="EMBL" id="TMW81725.1"/>
    </source>
</evidence>
<proteinExistence type="predicted"/>
<evidence type="ECO:0008006" key="3">
    <source>
        <dbReference type="Google" id="ProtNLM"/>
    </source>
</evidence>
<sequence>MSPCRANSRNANTRNENTTLALPDQEVSNAKFKSDIQMLAQSVANQNNQHIQDHVNGNDGSIAARVCDIVGIDLPEYLTSQTSEDPQNFLDEIKKIF</sequence>
<name>A0A6N2AHF9_SOLCI</name>
<dbReference type="EMBL" id="RXGB01021976">
    <property type="protein sequence ID" value="TMW81725.1"/>
    <property type="molecule type" value="Genomic_DNA"/>
</dbReference>
<organism evidence="2">
    <name type="scientific">Solanum chilense</name>
    <name type="common">Tomato</name>
    <name type="synonym">Lycopersicon chilense</name>
    <dbReference type="NCBI Taxonomy" id="4083"/>
    <lineage>
        <taxon>Eukaryota</taxon>
        <taxon>Viridiplantae</taxon>
        <taxon>Streptophyta</taxon>
        <taxon>Embryophyta</taxon>
        <taxon>Tracheophyta</taxon>
        <taxon>Spermatophyta</taxon>
        <taxon>Magnoliopsida</taxon>
        <taxon>eudicotyledons</taxon>
        <taxon>Gunneridae</taxon>
        <taxon>Pentapetalae</taxon>
        <taxon>asterids</taxon>
        <taxon>lamiids</taxon>
        <taxon>Solanales</taxon>
        <taxon>Solanaceae</taxon>
        <taxon>Solanoideae</taxon>
        <taxon>Solaneae</taxon>
        <taxon>Solanum</taxon>
        <taxon>Solanum subgen. Lycopersicon</taxon>
    </lineage>
</organism>